<dbReference type="Proteomes" id="UP000396862">
    <property type="component" value="Unassembled WGS sequence"/>
</dbReference>
<dbReference type="AlphaFoldDB" id="A0A2P8CL42"/>
<sequence>MSDFHKKNVVLGWIVFGLSATVYLLTLEPTVSFWDCGEFLAASYKLQIGHPPGAPLYLMVARIFSLLTSNPAKVAHIVNSFSGLISGATIMFLFWTITHLARMLMPNPKELKSSEQILVLGSGLVGALAYAFTDTFWFSAVEAEVYAFSSFFTAVVFWAILKWEEEADQPRANRWIVLIAYLMGLSIGVHLLNLLAIPAMVFIFYFKKYQTSRKGFIITLLVAMAILGTIMWGIIPGVPKIAGWFELIAVNGMNLPYNSGLLIFVAIIIAALFYGIYYTYREKKYLGNTILLSVLMLIIGYSSYSLIIIRSGANPPMDENNPDNVFSLESYLNRTQYGERPLVYGRYYDAPVVGQKKGNTVVVQDNGKYKKEIPFPAYEYDSRFKTLFPRMYSNMPQHVQAYKSWGGTNGTSLPVDDGSGQTQMRKKPSFGDNLRFFFSYQTGFMYFRYFMWNFVGRQNDIQGYGGVVHGNWISGINFLDDMRLGPQEDLPSDLKNNKARNRYYFLPLILGLLGFVFQYSRGKRGRQDWWVVFLLFIFTGLAIVVYLNQTPFQPRERDYAYVGSFYAFAIWIGMGVLGLYELLAKRIRMKKALPWLVTAVAMVVPVILIAQNYNDHDRSNRYMARDYARDYLESCAPNAILFTYGDNDTFPLWYVQEVEGIRTDVRICNLSLLGMDWYITQMKSRNYNSAPLPVKLKEDTYRMGKRDYIPVIPKFRKPIPLKDAVDVVASDDPRSKVEMQSGDKIDFLPATTLYMPVNKQQVLKNGTVAPEDASDIADTVTFHIGANSLSKSDFAILDMIANNNWNRPVYFDLSAIQSLHLGLKDYLQLEGLAYRLVPIKTPSNGMSIGRVNSRILYHNLMDKFTWGNISDTTIWVDDNNVKEVRIIDAKPTFTRLAQTLLDEGKRDSALHVLDRCVATFPNRNIPYDYEDFDIAATYYEANAPEKANTIIRKLADLTIERLDYYVKLPTYLSDGLDRERQRQMAILSNCVHIAKQYKQEDLSKELDDRLSNLINRYSLSAK</sequence>
<feature type="transmembrane region" description="Helical" evidence="1">
    <location>
        <begin position="529"/>
        <end position="547"/>
    </location>
</feature>
<feature type="transmembrane region" description="Helical" evidence="1">
    <location>
        <begin position="592"/>
        <end position="613"/>
    </location>
</feature>
<accession>A0A2P8CL42</accession>
<feature type="transmembrane region" description="Helical" evidence="1">
    <location>
        <begin position="145"/>
        <end position="163"/>
    </location>
</feature>
<proteinExistence type="predicted"/>
<keyword evidence="5" id="KW-1185">Reference proteome</keyword>
<dbReference type="Pfam" id="PF11028">
    <property type="entry name" value="TMEM260-like"/>
    <property type="match status" value="1"/>
</dbReference>
<dbReference type="Proteomes" id="UP000240621">
    <property type="component" value="Unassembled WGS sequence"/>
</dbReference>
<name>A0A2P8CL42_9BACT</name>
<organism evidence="3 4">
    <name type="scientific">Prolixibacter denitrificans</name>
    <dbReference type="NCBI Taxonomy" id="1541063"/>
    <lineage>
        <taxon>Bacteria</taxon>
        <taxon>Pseudomonadati</taxon>
        <taxon>Bacteroidota</taxon>
        <taxon>Bacteroidia</taxon>
        <taxon>Marinilabiliales</taxon>
        <taxon>Prolixibacteraceae</taxon>
        <taxon>Prolixibacter</taxon>
    </lineage>
</organism>
<dbReference type="EMBL" id="BLAU01000001">
    <property type="protein sequence ID" value="GET20299.1"/>
    <property type="molecule type" value="Genomic_DNA"/>
</dbReference>
<feature type="transmembrane region" description="Helical" evidence="1">
    <location>
        <begin position="175"/>
        <end position="204"/>
    </location>
</feature>
<dbReference type="EMBL" id="PYGC01000001">
    <property type="protein sequence ID" value="PSK85680.1"/>
    <property type="molecule type" value="Genomic_DNA"/>
</dbReference>
<dbReference type="RefSeq" id="WP_106540695.1">
    <property type="nucleotide sequence ID" value="NZ_BLAU01000001.1"/>
</dbReference>
<feature type="transmembrane region" description="Helical" evidence="1">
    <location>
        <begin position="503"/>
        <end position="520"/>
    </location>
</feature>
<reference evidence="2 5" key="2">
    <citation type="submission" date="2019-10" db="EMBL/GenBank/DDBJ databases">
        <title>Prolixibacter strains distinguished by the presence of nitrate reductase genes were adept at nitrate-dependent anaerobic corrosion of metallic iron and carbon steel.</title>
        <authorList>
            <person name="Iino T."/>
            <person name="Shono N."/>
            <person name="Ito K."/>
            <person name="Nakamura R."/>
            <person name="Sueoka K."/>
            <person name="Harayama S."/>
            <person name="Ohkuma M."/>
        </authorList>
    </citation>
    <scope>NUCLEOTIDE SEQUENCE [LARGE SCALE GENOMIC DNA]</scope>
    <source>
        <strain evidence="2 5">MIC1-1</strain>
    </source>
</reference>
<feature type="transmembrane region" description="Helical" evidence="1">
    <location>
        <begin position="117"/>
        <end position="138"/>
    </location>
</feature>
<dbReference type="PANTHER" id="PTHR16214:SF3">
    <property type="entry name" value="TRANSMEMBRANE PROTEIN 260"/>
    <property type="match status" value="1"/>
</dbReference>
<dbReference type="PANTHER" id="PTHR16214">
    <property type="entry name" value="TRANSMEMBRANE PROTEIN 260"/>
    <property type="match status" value="1"/>
</dbReference>
<keyword evidence="1" id="KW-0472">Membrane</keyword>
<feature type="transmembrane region" description="Helical" evidence="1">
    <location>
        <begin position="46"/>
        <end position="65"/>
    </location>
</feature>
<evidence type="ECO:0000313" key="2">
    <source>
        <dbReference type="EMBL" id="GET20299.1"/>
    </source>
</evidence>
<feature type="transmembrane region" description="Helical" evidence="1">
    <location>
        <begin position="255"/>
        <end position="277"/>
    </location>
</feature>
<reference evidence="3 4" key="1">
    <citation type="submission" date="2018-03" db="EMBL/GenBank/DDBJ databases">
        <title>Genomic Encyclopedia of Archaeal and Bacterial Type Strains, Phase II (KMG-II): from individual species to whole genera.</title>
        <authorList>
            <person name="Goeker M."/>
        </authorList>
    </citation>
    <scope>NUCLEOTIDE SEQUENCE [LARGE SCALE GENOMIC DNA]</scope>
    <source>
        <strain evidence="3 4">DSM 27267</strain>
    </source>
</reference>
<evidence type="ECO:0000313" key="5">
    <source>
        <dbReference type="Proteomes" id="UP000396862"/>
    </source>
</evidence>
<dbReference type="InterPro" id="IPR021280">
    <property type="entry name" value="TMEM260-like"/>
</dbReference>
<evidence type="ECO:0000313" key="3">
    <source>
        <dbReference type="EMBL" id="PSK85680.1"/>
    </source>
</evidence>
<feature type="transmembrane region" description="Helical" evidence="1">
    <location>
        <begin position="559"/>
        <end position="580"/>
    </location>
</feature>
<feature type="transmembrane region" description="Helical" evidence="1">
    <location>
        <begin position="77"/>
        <end position="97"/>
    </location>
</feature>
<protein>
    <submittedName>
        <fullName evidence="2">Membrane protein</fullName>
    </submittedName>
    <submittedName>
        <fullName evidence="3">Uncharacterized protein DUF2723</fullName>
    </submittedName>
</protein>
<feature type="transmembrane region" description="Helical" evidence="1">
    <location>
        <begin position="216"/>
        <end position="235"/>
    </location>
</feature>
<keyword evidence="1" id="KW-0812">Transmembrane</keyword>
<gene>
    <name evidence="3" type="ORF">CLV93_101649</name>
    <name evidence="2" type="ORF">JCM18694_05450</name>
</gene>
<dbReference type="OrthoDB" id="9807602at2"/>
<dbReference type="InterPro" id="IPR052724">
    <property type="entry name" value="GT117_domain-containing"/>
</dbReference>
<feature type="transmembrane region" description="Helical" evidence="1">
    <location>
        <begin position="9"/>
        <end position="26"/>
    </location>
</feature>
<feature type="transmembrane region" description="Helical" evidence="1">
    <location>
        <begin position="289"/>
        <end position="309"/>
    </location>
</feature>
<evidence type="ECO:0000313" key="4">
    <source>
        <dbReference type="Proteomes" id="UP000240621"/>
    </source>
</evidence>
<evidence type="ECO:0000256" key="1">
    <source>
        <dbReference type="SAM" id="Phobius"/>
    </source>
</evidence>
<comment type="caution">
    <text evidence="3">The sequence shown here is derived from an EMBL/GenBank/DDBJ whole genome shotgun (WGS) entry which is preliminary data.</text>
</comment>
<keyword evidence="1" id="KW-1133">Transmembrane helix</keyword>